<organism evidence="2 3">
    <name type="scientific">Tetrahymena thermophila (strain SB210)</name>
    <dbReference type="NCBI Taxonomy" id="312017"/>
    <lineage>
        <taxon>Eukaryota</taxon>
        <taxon>Sar</taxon>
        <taxon>Alveolata</taxon>
        <taxon>Ciliophora</taxon>
        <taxon>Intramacronucleata</taxon>
        <taxon>Oligohymenophorea</taxon>
        <taxon>Hymenostomatida</taxon>
        <taxon>Tetrahymenina</taxon>
        <taxon>Tetrahymenidae</taxon>
        <taxon>Tetrahymena</taxon>
    </lineage>
</organism>
<proteinExistence type="predicted"/>
<reference evidence="3" key="1">
    <citation type="journal article" date="2006" name="PLoS Biol.">
        <title>Macronuclear genome sequence of the ciliate Tetrahymena thermophila, a model eukaryote.</title>
        <authorList>
            <person name="Eisen J.A."/>
            <person name="Coyne R.S."/>
            <person name="Wu M."/>
            <person name="Wu D."/>
            <person name="Thiagarajan M."/>
            <person name="Wortman J.R."/>
            <person name="Badger J.H."/>
            <person name="Ren Q."/>
            <person name="Amedeo P."/>
            <person name="Jones K.M."/>
            <person name="Tallon L.J."/>
            <person name="Delcher A.L."/>
            <person name="Salzberg S.L."/>
            <person name="Silva J.C."/>
            <person name="Haas B.J."/>
            <person name="Majoros W.H."/>
            <person name="Farzad M."/>
            <person name="Carlton J.M."/>
            <person name="Smith R.K. Jr."/>
            <person name="Garg J."/>
            <person name="Pearlman R.E."/>
            <person name="Karrer K.M."/>
            <person name="Sun L."/>
            <person name="Manning G."/>
            <person name="Elde N.C."/>
            <person name="Turkewitz A.P."/>
            <person name="Asai D.J."/>
            <person name="Wilkes D.E."/>
            <person name="Wang Y."/>
            <person name="Cai H."/>
            <person name="Collins K."/>
            <person name="Stewart B.A."/>
            <person name="Lee S.R."/>
            <person name="Wilamowska K."/>
            <person name="Weinberg Z."/>
            <person name="Ruzzo W.L."/>
            <person name="Wloga D."/>
            <person name="Gaertig J."/>
            <person name="Frankel J."/>
            <person name="Tsao C.-C."/>
            <person name="Gorovsky M.A."/>
            <person name="Keeling P.J."/>
            <person name="Waller R.F."/>
            <person name="Patron N.J."/>
            <person name="Cherry J.M."/>
            <person name="Stover N.A."/>
            <person name="Krieger C.J."/>
            <person name="del Toro C."/>
            <person name="Ryder H.F."/>
            <person name="Williamson S.C."/>
            <person name="Barbeau R.A."/>
            <person name="Hamilton E.P."/>
            <person name="Orias E."/>
        </authorList>
    </citation>
    <scope>NUCLEOTIDE SEQUENCE [LARGE SCALE GENOMIC DNA]</scope>
    <source>
        <strain evidence="3">SB210</strain>
    </source>
</reference>
<evidence type="ECO:0000256" key="1">
    <source>
        <dbReference type="SAM" id="SignalP"/>
    </source>
</evidence>
<name>I7MJS8_TETTS</name>
<dbReference type="KEGG" id="tet:TTHERM_00646940"/>
<dbReference type="InParanoid" id="I7MJS8"/>
<sequence length="138" mass="14617">MRLVALLILISIIGIEAQSSASAPTTVPNWASSQGFTDFGNCSKAAINNDPCQSVASGSQTQCQTNGGNYLICYTACLNQASYSSFRTCTNACDSTLKTADSTTFSGFITTMDTCFSKLSSKLLTLYVLVFAIFGLLI</sequence>
<dbReference type="AlphaFoldDB" id="I7MJS8"/>
<keyword evidence="1" id="KW-0732">Signal</keyword>
<accession>I7MJS8</accession>
<dbReference type="RefSeq" id="XP_001027403.2">
    <property type="nucleotide sequence ID" value="XM_001027403.2"/>
</dbReference>
<dbReference type="Proteomes" id="UP000009168">
    <property type="component" value="Unassembled WGS sequence"/>
</dbReference>
<dbReference type="GeneID" id="7833605"/>
<feature type="chain" id="PRO_5003712727" description="Transmembrane protein" evidence="1">
    <location>
        <begin position="18"/>
        <end position="138"/>
    </location>
</feature>
<gene>
    <name evidence="2" type="ORF">TTHERM_00646940</name>
</gene>
<feature type="signal peptide" evidence="1">
    <location>
        <begin position="1"/>
        <end position="17"/>
    </location>
</feature>
<evidence type="ECO:0000313" key="3">
    <source>
        <dbReference type="Proteomes" id="UP000009168"/>
    </source>
</evidence>
<evidence type="ECO:0008006" key="4">
    <source>
        <dbReference type="Google" id="ProtNLM"/>
    </source>
</evidence>
<dbReference type="EMBL" id="GG662245">
    <property type="protein sequence ID" value="EAS07161.2"/>
    <property type="molecule type" value="Genomic_DNA"/>
</dbReference>
<protein>
    <recommendedName>
        <fullName evidence="4">Transmembrane protein</fullName>
    </recommendedName>
</protein>
<evidence type="ECO:0000313" key="2">
    <source>
        <dbReference type="EMBL" id="EAS07161.2"/>
    </source>
</evidence>
<keyword evidence="3" id="KW-1185">Reference proteome</keyword>